<feature type="domain" description="HTH iclR-type" evidence="4">
    <location>
        <begin position="6"/>
        <end position="69"/>
    </location>
</feature>
<keyword evidence="7" id="KW-1185">Reference proteome</keyword>
<evidence type="ECO:0000256" key="3">
    <source>
        <dbReference type="ARBA" id="ARBA00023163"/>
    </source>
</evidence>
<dbReference type="Pfam" id="PF09339">
    <property type="entry name" value="HTH_IclR"/>
    <property type="match status" value="1"/>
</dbReference>
<dbReference type="InterPro" id="IPR005471">
    <property type="entry name" value="Tscrpt_reg_IclR_N"/>
</dbReference>
<keyword evidence="1" id="KW-0805">Transcription regulation</keyword>
<dbReference type="PANTHER" id="PTHR30136">
    <property type="entry name" value="HELIX-TURN-HELIX TRANSCRIPTIONAL REGULATOR, ICLR FAMILY"/>
    <property type="match status" value="1"/>
</dbReference>
<dbReference type="EMBL" id="QICN01000007">
    <property type="protein sequence ID" value="PXV66440.1"/>
    <property type="molecule type" value="Genomic_DNA"/>
</dbReference>
<dbReference type="InterPro" id="IPR036388">
    <property type="entry name" value="WH-like_DNA-bd_sf"/>
</dbReference>
<dbReference type="InterPro" id="IPR029016">
    <property type="entry name" value="GAF-like_dom_sf"/>
</dbReference>
<comment type="caution">
    <text evidence="6">The sequence shown here is derived from an EMBL/GenBank/DDBJ whole genome shotgun (WGS) entry which is preliminary data.</text>
</comment>
<dbReference type="SUPFAM" id="SSF55781">
    <property type="entry name" value="GAF domain-like"/>
    <property type="match status" value="1"/>
</dbReference>
<evidence type="ECO:0000259" key="4">
    <source>
        <dbReference type="PROSITE" id="PS51077"/>
    </source>
</evidence>
<dbReference type="PANTHER" id="PTHR30136:SF35">
    <property type="entry name" value="HTH-TYPE TRANSCRIPTIONAL REGULATOR RV1719"/>
    <property type="match status" value="1"/>
</dbReference>
<feature type="domain" description="IclR-ED" evidence="5">
    <location>
        <begin position="70"/>
        <end position="278"/>
    </location>
</feature>
<accession>A0A318E553</accession>
<dbReference type="GO" id="GO:0003700">
    <property type="term" value="F:DNA-binding transcription factor activity"/>
    <property type="evidence" value="ECO:0007669"/>
    <property type="project" value="TreeGrafter"/>
</dbReference>
<dbReference type="SUPFAM" id="SSF46785">
    <property type="entry name" value="Winged helix' DNA-binding domain"/>
    <property type="match status" value="1"/>
</dbReference>
<dbReference type="GO" id="GO:0003677">
    <property type="term" value="F:DNA binding"/>
    <property type="evidence" value="ECO:0007669"/>
    <property type="project" value="UniProtKB-KW"/>
</dbReference>
<dbReference type="Gene3D" id="1.10.10.10">
    <property type="entry name" value="Winged helix-like DNA-binding domain superfamily/Winged helix DNA-binding domain"/>
    <property type="match status" value="1"/>
</dbReference>
<gene>
    <name evidence="6" type="ORF">C8D93_1074</name>
</gene>
<protein>
    <submittedName>
        <fullName evidence="6">DNA-binding IclR family transcriptional regulator</fullName>
    </submittedName>
</protein>
<dbReference type="InterPro" id="IPR014757">
    <property type="entry name" value="Tscrpt_reg_IclR_C"/>
</dbReference>
<dbReference type="InterPro" id="IPR050707">
    <property type="entry name" value="HTH_MetabolicPath_Reg"/>
</dbReference>
<evidence type="ECO:0000313" key="6">
    <source>
        <dbReference type="EMBL" id="PXV66440.1"/>
    </source>
</evidence>
<keyword evidence="3" id="KW-0804">Transcription</keyword>
<dbReference type="AlphaFoldDB" id="A0A318E553"/>
<dbReference type="PROSITE" id="PS51078">
    <property type="entry name" value="ICLR_ED"/>
    <property type="match status" value="1"/>
</dbReference>
<evidence type="ECO:0000259" key="5">
    <source>
        <dbReference type="PROSITE" id="PS51078"/>
    </source>
</evidence>
<keyword evidence="2 6" id="KW-0238">DNA-binding</keyword>
<dbReference type="RefSeq" id="WP_110265583.1">
    <property type="nucleotide sequence ID" value="NZ_CAWNXA010000007.1"/>
</dbReference>
<dbReference type="OrthoDB" id="9807558at2"/>
<sequence length="286" mass="30319">MRGAPSGPTGRALDVMELLGREPTARLRYVDIVQALGLNQGTAHSILKTLSDRGWVARDPVDKTFALGPALAALAKKADKARPLVSAARLVARDLAEELGFATSVIELVGNELLVLDFYRTEKSVPAPPPGLKVPYAPPYGTAFAAVATAEERKAWLARRATPSKAVGKALERALELSRERGYDVDWTTPAVAQLTTLVGSMDELHPTLLAAMDQILLEYTAPSFEESGANRPVTSITAPVLGIGGHARLGIAIHPISRIPARRIQACGRRLAEVTGKIGTPAASG</sequence>
<evidence type="ECO:0000313" key="7">
    <source>
        <dbReference type="Proteomes" id="UP000248330"/>
    </source>
</evidence>
<dbReference type="Proteomes" id="UP000248330">
    <property type="component" value="Unassembled WGS sequence"/>
</dbReference>
<dbReference type="SMART" id="SM00346">
    <property type="entry name" value="HTH_ICLR"/>
    <property type="match status" value="1"/>
</dbReference>
<dbReference type="InterPro" id="IPR036390">
    <property type="entry name" value="WH_DNA-bd_sf"/>
</dbReference>
<reference evidence="6 7" key="1">
    <citation type="submission" date="2018-04" db="EMBL/GenBank/DDBJ databases">
        <title>Genomic Encyclopedia of Type Strains, Phase IV (KMG-IV): sequencing the most valuable type-strain genomes for metagenomic binning, comparative biology and taxonomic classification.</title>
        <authorList>
            <person name="Goeker M."/>
        </authorList>
    </citation>
    <scope>NUCLEOTIDE SEQUENCE [LARGE SCALE GENOMIC DNA]</scope>
    <source>
        <strain evidence="6 7">DSM 104150</strain>
    </source>
</reference>
<evidence type="ECO:0000256" key="2">
    <source>
        <dbReference type="ARBA" id="ARBA00023125"/>
    </source>
</evidence>
<name>A0A318E553_9GAMM</name>
<dbReference type="Gene3D" id="3.30.450.40">
    <property type="match status" value="1"/>
</dbReference>
<organism evidence="6 7">
    <name type="scientific">Sinimarinibacterium flocculans</name>
    <dbReference type="NCBI Taxonomy" id="985250"/>
    <lineage>
        <taxon>Bacteria</taxon>
        <taxon>Pseudomonadati</taxon>
        <taxon>Pseudomonadota</taxon>
        <taxon>Gammaproteobacteria</taxon>
        <taxon>Nevskiales</taxon>
        <taxon>Nevskiaceae</taxon>
        <taxon>Sinimarinibacterium</taxon>
    </lineage>
</organism>
<dbReference type="PROSITE" id="PS51077">
    <property type="entry name" value="HTH_ICLR"/>
    <property type="match status" value="1"/>
</dbReference>
<proteinExistence type="predicted"/>
<dbReference type="GO" id="GO:0045892">
    <property type="term" value="P:negative regulation of DNA-templated transcription"/>
    <property type="evidence" value="ECO:0007669"/>
    <property type="project" value="TreeGrafter"/>
</dbReference>
<evidence type="ECO:0000256" key="1">
    <source>
        <dbReference type="ARBA" id="ARBA00023015"/>
    </source>
</evidence>